<dbReference type="PANTHER" id="PTHR48100:SF62">
    <property type="entry name" value="GLUCOSYL-3-PHOSPHOGLYCERATE PHOSPHATASE"/>
    <property type="match status" value="1"/>
</dbReference>
<dbReference type="EMBL" id="VFPA01000001">
    <property type="protein sequence ID" value="TQM13982.1"/>
    <property type="molecule type" value="Genomic_DNA"/>
</dbReference>
<dbReference type="InterPro" id="IPR050275">
    <property type="entry name" value="PGM_Phosphatase"/>
</dbReference>
<dbReference type="GO" id="GO:0016791">
    <property type="term" value="F:phosphatase activity"/>
    <property type="evidence" value="ECO:0007669"/>
    <property type="project" value="TreeGrafter"/>
</dbReference>
<proteinExistence type="predicted"/>
<accession>A0A543DXC8</accession>
<keyword evidence="2" id="KW-1185">Reference proteome</keyword>
<gene>
    <name evidence="1" type="ORF">FB558_0739</name>
</gene>
<dbReference type="OrthoDB" id="5241674at2"/>
<protein>
    <submittedName>
        <fullName evidence="1">Putative phosphoglycerate mutase</fullName>
    </submittedName>
</protein>
<dbReference type="SUPFAM" id="SSF53254">
    <property type="entry name" value="Phosphoglycerate mutase-like"/>
    <property type="match status" value="1"/>
</dbReference>
<evidence type="ECO:0000313" key="1">
    <source>
        <dbReference type="EMBL" id="TQM13982.1"/>
    </source>
</evidence>
<dbReference type="SMART" id="SM00855">
    <property type="entry name" value="PGAM"/>
    <property type="match status" value="1"/>
</dbReference>
<organism evidence="1 2">
    <name type="scientific">Pseudonocardia kunmingensis</name>
    <dbReference type="NCBI Taxonomy" id="630975"/>
    <lineage>
        <taxon>Bacteria</taxon>
        <taxon>Bacillati</taxon>
        <taxon>Actinomycetota</taxon>
        <taxon>Actinomycetes</taxon>
        <taxon>Pseudonocardiales</taxon>
        <taxon>Pseudonocardiaceae</taxon>
        <taxon>Pseudonocardia</taxon>
    </lineage>
</organism>
<comment type="caution">
    <text evidence="1">The sequence shown here is derived from an EMBL/GenBank/DDBJ whole genome shotgun (WGS) entry which is preliminary data.</text>
</comment>
<dbReference type="CDD" id="cd07067">
    <property type="entry name" value="HP_PGM_like"/>
    <property type="match status" value="1"/>
</dbReference>
<evidence type="ECO:0000313" key="2">
    <source>
        <dbReference type="Proteomes" id="UP000315677"/>
    </source>
</evidence>
<name>A0A543DXC8_9PSEU</name>
<dbReference type="PANTHER" id="PTHR48100">
    <property type="entry name" value="BROAD-SPECIFICITY PHOSPHATASE YOR283W-RELATED"/>
    <property type="match status" value="1"/>
</dbReference>
<dbReference type="AlphaFoldDB" id="A0A543DXC8"/>
<dbReference type="InterPro" id="IPR029033">
    <property type="entry name" value="His_PPase_superfam"/>
</dbReference>
<sequence>MQLVLVRHALPERIHPADAAAADRPGGPADPPLTTLGREQAQRLVEALAGDEVAGLYTSPLARARETAAPLATALAREPVVVDELREYDADSTHYVPVHEMARLDPAAWQRMLAGLLPESVDLPAFTRRVAGGFERVVAAHPGRETAVVVAHAGVVNAWLAHLLGLDRPLVFPLDYTGVTRVLAGRDGRRVVRTVNEIAHVADLLAMTAGAG</sequence>
<dbReference type="Proteomes" id="UP000315677">
    <property type="component" value="Unassembled WGS sequence"/>
</dbReference>
<dbReference type="RefSeq" id="WP_142048075.1">
    <property type="nucleotide sequence ID" value="NZ_VFPA01000001.1"/>
</dbReference>
<dbReference type="Gene3D" id="3.40.50.1240">
    <property type="entry name" value="Phosphoglycerate mutase-like"/>
    <property type="match status" value="1"/>
</dbReference>
<dbReference type="Pfam" id="PF00300">
    <property type="entry name" value="His_Phos_1"/>
    <property type="match status" value="1"/>
</dbReference>
<dbReference type="InterPro" id="IPR013078">
    <property type="entry name" value="His_Pase_superF_clade-1"/>
</dbReference>
<reference evidence="1 2" key="1">
    <citation type="submission" date="2019-06" db="EMBL/GenBank/DDBJ databases">
        <title>Sequencing the genomes of 1000 actinobacteria strains.</title>
        <authorList>
            <person name="Klenk H.-P."/>
        </authorList>
    </citation>
    <scope>NUCLEOTIDE SEQUENCE [LARGE SCALE GENOMIC DNA]</scope>
    <source>
        <strain evidence="1 2">DSM 45301</strain>
    </source>
</reference>
<dbReference type="GO" id="GO:0005737">
    <property type="term" value="C:cytoplasm"/>
    <property type="evidence" value="ECO:0007669"/>
    <property type="project" value="TreeGrafter"/>
</dbReference>